<name>M6GLP6_LEPIR</name>
<accession>M6GLP6</accession>
<sequence>MCKISCKLILKKKNFRADGTRHYAVSLPIKLNSVASF</sequence>
<proteinExistence type="predicted"/>
<organism evidence="1 2">
    <name type="scientific">Leptospira interrogans str. 2006001854</name>
    <dbReference type="NCBI Taxonomy" id="1001590"/>
    <lineage>
        <taxon>Bacteria</taxon>
        <taxon>Pseudomonadati</taxon>
        <taxon>Spirochaetota</taxon>
        <taxon>Spirochaetia</taxon>
        <taxon>Leptospirales</taxon>
        <taxon>Leptospiraceae</taxon>
        <taxon>Leptospira</taxon>
    </lineage>
</organism>
<dbReference type="AlphaFoldDB" id="M6GLP6"/>
<evidence type="ECO:0000313" key="1">
    <source>
        <dbReference type="EMBL" id="EMM84287.1"/>
    </source>
</evidence>
<gene>
    <name evidence="1" type="ORF">LEP1GSC037_4967</name>
</gene>
<evidence type="ECO:0000313" key="2">
    <source>
        <dbReference type="Proteomes" id="UP000012128"/>
    </source>
</evidence>
<dbReference type="EMBL" id="AFLW02000022">
    <property type="protein sequence ID" value="EMM84287.1"/>
    <property type="molecule type" value="Genomic_DNA"/>
</dbReference>
<comment type="caution">
    <text evidence="1">The sequence shown here is derived from an EMBL/GenBank/DDBJ whole genome shotgun (WGS) entry which is preliminary data.</text>
</comment>
<protein>
    <submittedName>
        <fullName evidence="1">Uncharacterized protein</fullName>
    </submittedName>
</protein>
<reference evidence="1 2" key="1">
    <citation type="submission" date="2013-01" db="EMBL/GenBank/DDBJ databases">
        <authorList>
            <person name="Harkins D.M."/>
            <person name="Durkin A.S."/>
            <person name="Brinkac L.M."/>
            <person name="Haft D.H."/>
            <person name="Selengut J.D."/>
            <person name="Sanka R."/>
            <person name="DePew J."/>
            <person name="Purushe J."/>
            <person name="Hospenthal D.R."/>
            <person name="Murray C.K."/>
            <person name="Pimentel G."/>
            <person name="Wasfy M."/>
            <person name="Parker T."/>
            <person name="Miller R.S."/>
            <person name="Vinetz J.M."/>
            <person name="Sutton G.G."/>
            <person name="Nierman W.C."/>
            <person name="Fouts D.E."/>
        </authorList>
    </citation>
    <scope>NUCLEOTIDE SEQUENCE [LARGE SCALE GENOMIC DNA]</scope>
    <source>
        <strain evidence="1 2">2006001854</strain>
    </source>
</reference>
<dbReference type="Proteomes" id="UP000012128">
    <property type="component" value="Unassembled WGS sequence"/>
</dbReference>